<organism evidence="2 3">
    <name type="scientific">Legionella pneumophila subsp. pneumophila</name>
    <dbReference type="NCBI Taxonomy" id="91891"/>
    <lineage>
        <taxon>Bacteria</taxon>
        <taxon>Pseudomonadati</taxon>
        <taxon>Pseudomonadota</taxon>
        <taxon>Gammaproteobacteria</taxon>
        <taxon>Legionellales</taxon>
        <taxon>Legionellaceae</taxon>
        <taxon>Legionella</taxon>
    </lineage>
</organism>
<evidence type="ECO:0000256" key="1">
    <source>
        <dbReference type="SAM" id="Phobius"/>
    </source>
</evidence>
<dbReference type="AlphaFoldDB" id="A0A3A6UGF6"/>
<feature type="transmembrane region" description="Helical" evidence="1">
    <location>
        <begin position="27"/>
        <end position="48"/>
    </location>
</feature>
<keyword evidence="1" id="KW-0812">Transmembrane</keyword>
<keyword evidence="1" id="KW-0472">Membrane</keyword>
<keyword evidence="1" id="KW-1133">Transmembrane helix</keyword>
<sequence>MRSLFQFGEPTSYSLVSSYKKIAKWLFSYPLFISYLVFLSIELLSVMLNVRDENSNNKPGCF</sequence>
<comment type="caution">
    <text evidence="2">The sequence shown here is derived from an EMBL/GenBank/DDBJ whole genome shotgun (WGS) entry which is preliminary data.</text>
</comment>
<name>A0A3A6UGF6_LEGPN</name>
<reference evidence="2 3" key="1">
    <citation type="submission" date="2018-08" db="EMBL/GenBank/DDBJ databases">
        <title>Genome Sequences of Legionella pneumophila subsp. pneumophila Isolates, Recovered from a Drinking Water System in a Large Builging.</title>
        <authorList>
            <person name="Gomez-Alvarez V."/>
            <person name="Boczek L."/>
            <person name="King D."/>
            <person name="Pemberton A."/>
            <person name="Pfaller S."/>
            <person name="Rodgers M."/>
            <person name="Santodomingo J."/>
            <person name="Revetta R."/>
        </authorList>
    </citation>
    <scope>NUCLEOTIDE SEQUENCE [LARGE SCALE GENOMIC DNA]</scope>
    <source>
        <strain evidence="2 3">L01C.1</strain>
    </source>
</reference>
<accession>A0A3A6UGF6</accession>
<protein>
    <submittedName>
        <fullName evidence="2">Uncharacterized protein</fullName>
    </submittedName>
</protein>
<dbReference type="Proteomes" id="UP000277145">
    <property type="component" value="Unassembled WGS sequence"/>
</dbReference>
<dbReference type="EMBL" id="QWDR01000001">
    <property type="protein sequence ID" value="RJY34748.1"/>
    <property type="molecule type" value="Genomic_DNA"/>
</dbReference>
<evidence type="ECO:0000313" key="3">
    <source>
        <dbReference type="Proteomes" id="UP000277145"/>
    </source>
</evidence>
<gene>
    <name evidence="2" type="ORF">D1H98_08275</name>
</gene>
<proteinExistence type="predicted"/>
<evidence type="ECO:0000313" key="2">
    <source>
        <dbReference type="EMBL" id="RJY34748.1"/>
    </source>
</evidence>